<protein>
    <recommendedName>
        <fullName evidence="1">SnoaL-like domain-containing protein</fullName>
    </recommendedName>
</protein>
<feature type="domain" description="SnoaL-like" evidence="1">
    <location>
        <begin position="10"/>
        <end position="138"/>
    </location>
</feature>
<dbReference type="EMBL" id="SKBQ01000063">
    <property type="protein sequence ID" value="TPX09742.1"/>
    <property type="molecule type" value="Genomic_DNA"/>
</dbReference>
<dbReference type="RefSeq" id="XP_030991453.1">
    <property type="nucleotide sequence ID" value="XM_031144007.1"/>
</dbReference>
<keyword evidence="3" id="KW-1185">Reference proteome</keyword>
<dbReference type="AlphaFoldDB" id="A0A507AJU8"/>
<name>A0A507AJU8_9PEZI</name>
<dbReference type="OrthoDB" id="4456362at2759"/>
<sequence length="152" mass="17449">MAPVDPQAAERIRYRKSQYCRWADTNDWDKFDGLMVPEFTFDTVDEAGKDVVLFDVAYKWKSRAEWVAYFKAHFAEQQTMHMTGPGELEQVGADEVKAIFGVMFFAGPKGSTGGVHVAGGGHYHETWVRIGDEWWMKDVKMMNLYYKVLPVP</sequence>
<dbReference type="InterPro" id="IPR037401">
    <property type="entry name" value="SnoaL-like"/>
</dbReference>
<dbReference type="SUPFAM" id="SSF54427">
    <property type="entry name" value="NTF2-like"/>
    <property type="match status" value="1"/>
</dbReference>
<accession>A0A507AJU8</accession>
<dbReference type="InParanoid" id="A0A507AJU8"/>
<dbReference type="Proteomes" id="UP000319257">
    <property type="component" value="Unassembled WGS sequence"/>
</dbReference>
<dbReference type="InterPro" id="IPR032710">
    <property type="entry name" value="NTF2-like_dom_sf"/>
</dbReference>
<organism evidence="2 3">
    <name type="scientific">Thyridium curvatum</name>
    <dbReference type="NCBI Taxonomy" id="1093900"/>
    <lineage>
        <taxon>Eukaryota</taxon>
        <taxon>Fungi</taxon>
        <taxon>Dikarya</taxon>
        <taxon>Ascomycota</taxon>
        <taxon>Pezizomycotina</taxon>
        <taxon>Sordariomycetes</taxon>
        <taxon>Sordariomycetidae</taxon>
        <taxon>Thyridiales</taxon>
        <taxon>Thyridiaceae</taxon>
        <taxon>Thyridium</taxon>
    </lineage>
</organism>
<evidence type="ECO:0000313" key="2">
    <source>
        <dbReference type="EMBL" id="TPX09742.1"/>
    </source>
</evidence>
<dbReference type="Gene3D" id="3.10.450.50">
    <property type="match status" value="1"/>
</dbReference>
<evidence type="ECO:0000259" key="1">
    <source>
        <dbReference type="Pfam" id="PF13577"/>
    </source>
</evidence>
<evidence type="ECO:0000313" key="3">
    <source>
        <dbReference type="Proteomes" id="UP000319257"/>
    </source>
</evidence>
<proteinExistence type="predicted"/>
<dbReference type="GeneID" id="41976528"/>
<gene>
    <name evidence="2" type="ORF">E0L32_009081</name>
</gene>
<dbReference type="Pfam" id="PF13577">
    <property type="entry name" value="SnoaL_4"/>
    <property type="match status" value="1"/>
</dbReference>
<reference evidence="2 3" key="1">
    <citation type="submission" date="2019-06" db="EMBL/GenBank/DDBJ databases">
        <title>Draft genome sequence of the filamentous fungus Phialemoniopsis curvata isolated from diesel fuel.</title>
        <authorList>
            <person name="Varaljay V.A."/>
            <person name="Lyon W.J."/>
            <person name="Crouch A.L."/>
            <person name="Drake C.E."/>
            <person name="Hollomon J.M."/>
            <person name="Nadeau L.J."/>
            <person name="Nunn H.S."/>
            <person name="Stevenson B.S."/>
            <person name="Bojanowski C.L."/>
            <person name="Crookes-Goodson W.J."/>
        </authorList>
    </citation>
    <scope>NUCLEOTIDE SEQUENCE [LARGE SCALE GENOMIC DNA]</scope>
    <source>
        <strain evidence="2 3">D216</strain>
    </source>
</reference>
<comment type="caution">
    <text evidence="2">The sequence shown here is derived from an EMBL/GenBank/DDBJ whole genome shotgun (WGS) entry which is preliminary data.</text>
</comment>